<feature type="compositionally biased region" description="Polar residues" evidence="1">
    <location>
        <begin position="203"/>
        <end position="212"/>
    </location>
</feature>
<feature type="compositionally biased region" description="Low complexity" evidence="1">
    <location>
        <begin position="12"/>
        <end position="25"/>
    </location>
</feature>
<feature type="region of interest" description="Disordered" evidence="1">
    <location>
        <begin position="1"/>
        <end position="41"/>
    </location>
</feature>
<dbReference type="OrthoDB" id="127792at2759"/>
<evidence type="ECO:0000256" key="1">
    <source>
        <dbReference type="SAM" id="MobiDB-lite"/>
    </source>
</evidence>
<feature type="compositionally biased region" description="Basic and acidic residues" evidence="1">
    <location>
        <begin position="31"/>
        <end position="41"/>
    </location>
</feature>
<dbReference type="AlphaFoldDB" id="A0A8T1V4Y1"/>
<feature type="region of interest" description="Disordered" evidence="1">
    <location>
        <begin position="136"/>
        <end position="157"/>
    </location>
</feature>
<comment type="caution">
    <text evidence="2">The sequence shown here is derived from an EMBL/GenBank/DDBJ whole genome shotgun (WGS) entry which is preliminary data.</text>
</comment>
<accession>A0A8T1V4Y1</accession>
<gene>
    <name evidence="2" type="ORF">PHYPSEUDO_014703</name>
</gene>
<dbReference type="EMBL" id="JAGDFM010000858">
    <property type="protein sequence ID" value="KAG7375986.1"/>
    <property type="molecule type" value="Genomic_DNA"/>
</dbReference>
<feature type="region of interest" description="Disordered" evidence="1">
    <location>
        <begin position="179"/>
        <end position="251"/>
    </location>
</feature>
<protein>
    <submittedName>
        <fullName evidence="2">Uncharacterized protein</fullName>
    </submittedName>
</protein>
<keyword evidence="3" id="KW-1185">Reference proteome</keyword>
<feature type="compositionally biased region" description="Basic residues" evidence="1">
    <location>
        <begin position="185"/>
        <end position="194"/>
    </location>
</feature>
<sequence length="431" mass="47650">MVETSFIHPVRSSSVAAAESSPRQSSRTRRRGGEESDLRSPSELLKEIGVAGAEVVKVIKGRGWEICEPKGLEEHKRYYLPGGRANGENATRGEHYVVGEGELYAYVLERGGTSYLFPSASQPLALATALRLSSSRDISAPRTAETPTERNCDASITRRSALFESGEDTDLVEYFSDENCSSASRQRKKRRKNKNAPERAQPTGLQNQQPSDNVIVVDDNPDTDSAASRDRRISEDQVRAETSTRPGHRSEVEQYETALKLNGCRVQLLKDVDVNLLRAVAAIAFRKAALPSPDRERGESQSTHALHELERFAERIQVARNCLSYTVAAIVDQGDNSSGSDTFMSEIDIPSFVSTGQGRLMLMQDIERYVLLVGQALRPFTYSDRANSAGRSSNSVNVRPLQRHIDKTTAELLELSLRVCGRNKRGLRGKP</sequence>
<evidence type="ECO:0000313" key="3">
    <source>
        <dbReference type="Proteomes" id="UP000694044"/>
    </source>
</evidence>
<name>A0A8T1V4Y1_9STRA</name>
<organism evidence="2 3">
    <name type="scientific">Phytophthora pseudosyringae</name>
    <dbReference type="NCBI Taxonomy" id="221518"/>
    <lineage>
        <taxon>Eukaryota</taxon>
        <taxon>Sar</taxon>
        <taxon>Stramenopiles</taxon>
        <taxon>Oomycota</taxon>
        <taxon>Peronosporomycetes</taxon>
        <taxon>Peronosporales</taxon>
        <taxon>Peronosporaceae</taxon>
        <taxon>Phytophthora</taxon>
    </lineage>
</organism>
<proteinExistence type="predicted"/>
<reference evidence="2" key="1">
    <citation type="submission" date="2021-02" db="EMBL/GenBank/DDBJ databases">
        <authorList>
            <person name="Palmer J.M."/>
        </authorList>
    </citation>
    <scope>NUCLEOTIDE SEQUENCE</scope>
    <source>
        <strain evidence="2">SCRP734</strain>
    </source>
</reference>
<feature type="compositionally biased region" description="Basic and acidic residues" evidence="1">
    <location>
        <begin position="227"/>
        <end position="239"/>
    </location>
</feature>
<dbReference type="Proteomes" id="UP000694044">
    <property type="component" value="Unassembled WGS sequence"/>
</dbReference>
<evidence type="ECO:0000313" key="2">
    <source>
        <dbReference type="EMBL" id="KAG7375986.1"/>
    </source>
</evidence>